<dbReference type="AlphaFoldDB" id="K6E7Q3"/>
<sequence length="129" mass="14955">MKKSNKQTFIQIPYASFIEMIRYKAERIGIQVIDREESYTSKSSFLNHDPIPTFGEDNYPNFSGYRSSRAFYKIKGSKVLIHADVNGAFNIVRKYIKDAFEGLERKQFLQAPKKIIIMEKKHAKLKASA</sequence>
<accession>K6E7Q3</accession>
<comment type="caution">
    <text evidence="3">The sequence shown here is derived from an EMBL/GenBank/DDBJ whole genome shotgun (WGS) entry which is preliminary data.</text>
</comment>
<keyword evidence="4" id="KW-1185">Reference proteome</keyword>
<feature type="domain" description="Cas12f1-like TNB" evidence="2">
    <location>
        <begin position="14"/>
        <end position="91"/>
    </location>
</feature>
<evidence type="ECO:0000313" key="3">
    <source>
        <dbReference type="EMBL" id="EKN69341.1"/>
    </source>
</evidence>
<proteinExistence type="predicted"/>
<dbReference type="Pfam" id="PF07282">
    <property type="entry name" value="Cas12f1-like_TNB"/>
    <property type="match status" value="1"/>
</dbReference>
<dbReference type="OrthoDB" id="442799at2"/>
<dbReference type="GO" id="GO:0003677">
    <property type="term" value="F:DNA binding"/>
    <property type="evidence" value="ECO:0007669"/>
    <property type="project" value="UniProtKB-KW"/>
</dbReference>
<evidence type="ECO:0000256" key="1">
    <source>
        <dbReference type="ARBA" id="ARBA00023125"/>
    </source>
</evidence>
<reference evidence="3 4" key="1">
    <citation type="journal article" date="2012" name="Front. Microbiol.">
        <title>Redundancy and modularity in membrane-associated dissimilatory nitrate reduction in Bacillus.</title>
        <authorList>
            <person name="Heylen K."/>
            <person name="Keltjens J."/>
        </authorList>
    </citation>
    <scope>NUCLEOTIDE SEQUENCE [LARGE SCALE GENOMIC DNA]</scope>
    <source>
        <strain evidence="4">LMG 21833T</strain>
    </source>
</reference>
<evidence type="ECO:0000313" key="4">
    <source>
        <dbReference type="Proteomes" id="UP000006316"/>
    </source>
</evidence>
<dbReference type="NCBIfam" id="TIGR01766">
    <property type="entry name" value="IS200/IS605 family accessory protein TnpB-like domain"/>
    <property type="match status" value="1"/>
</dbReference>
<dbReference type="PATRIC" id="fig|1117379.3.peg.2245"/>
<name>K6E7Q3_9BACI</name>
<gene>
    <name evidence="3" type="ORF">BABA_10776</name>
</gene>
<dbReference type="Proteomes" id="UP000006316">
    <property type="component" value="Unassembled WGS sequence"/>
</dbReference>
<dbReference type="eggNOG" id="COG0675">
    <property type="taxonomic scope" value="Bacteria"/>
</dbReference>
<dbReference type="InterPro" id="IPR010095">
    <property type="entry name" value="Cas12f1-like_TNB"/>
</dbReference>
<organism evidence="3 4">
    <name type="scientific">Neobacillus bataviensis LMG 21833</name>
    <dbReference type="NCBI Taxonomy" id="1117379"/>
    <lineage>
        <taxon>Bacteria</taxon>
        <taxon>Bacillati</taxon>
        <taxon>Bacillota</taxon>
        <taxon>Bacilli</taxon>
        <taxon>Bacillales</taxon>
        <taxon>Bacillaceae</taxon>
        <taxon>Neobacillus</taxon>
    </lineage>
</organism>
<protein>
    <submittedName>
        <fullName evidence="3">Transposase</fullName>
    </submittedName>
</protein>
<dbReference type="EMBL" id="AJLS01000057">
    <property type="protein sequence ID" value="EKN69341.1"/>
    <property type="molecule type" value="Genomic_DNA"/>
</dbReference>
<evidence type="ECO:0000259" key="2">
    <source>
        <dbReference type="Pfam" id="PF07282"/>
    </source>
</evidence>
<dbReference type="STRING" id="1117379.BABA_10776"/>
<keyword evidence="1" id="KW-0238">DNA-binding</keyword>